<dbReference type="PROSITE" id="PS00098">
    <property type="entry name" value="THIOLASE_1"/>
    <property type="match status" value="1"/>
</dbReference>
<dbReference type="InterPro" id="IPR020616">
    <property type="entry name" value="Thiolase_N"/>
</dbReference>
<dbReference type="GO" id="GO:0046872">
    <property type="term" value="F:metal ion binding"/>
    <property type="evidence" value="ECO:0007669"/>
    <property type="project" value="UniProtKB-KW"/>
</dbReference>
<dbReference type="InterPro" id="IPR002155">
    <property type="entry name" value="Thiolase"/>
</dbReference>
<dbReference type="NCBIfam" id="TIGR01930">
    <property type="entry name" value="AcCoA-C-Actrans"/>
    <property type="match status" value="1"/>
</dbReference>
<evidence type="ECO:0000256" key="2">
    <source>
        <dbReference type="ARBA" id="ARBA00010982"/>
    </source>
</evidence>
<evidence type="ECO:0000256" key="6">
    <source>
        <dbReference type="ARBA" id="ARBA00023315"/>
    </source>
</evidence>
<dbReference type="Pfam" id="PF02803">
    <property type="entry name" value="Thiolase_C"/>
    <property type="match status" value="1"/>
</dbReference>
<dbReference type="CDD" id="cd00751">
    <property type="entry name" value="thiolase"/>
    <property type="match status" value="1"/>
</dbReference>
<gene>
    <name evidence="10" type="ORF">GQ602_006181</name>
</gene>
<dbReference type="OrthoDB" id="5404651at2759"/>
<evidence type="ECO:0000256" key="3">
    <source>
        <dbReference type="ARBA" id="ARBA00022679"/>
    </source>
</evidence>
<evidence type="ECO:0000259" key="8">
    <source>
        <dbReference type="Pfam" id="PF00108"/>
    </source>
</evidence>
<feature type="domain" description="Thiolase C-terminal" evidence="9">
    <location>
        <begin position="270"/>
        <end position="327"/>
    </location>
</feature>
<evidence type="ECO:0000313" key="10">
    <source>
        <dbReference type="EMBL" id="KAF4583037.1"/>
    </source>
</evidence>
<dbReference type="PIRSF" id="PIRSF000429">
    <property type="entry name" value="Ac-CoA_Ac_transf"/>
    <property type="match status" value="1"/>
</dbReference>
<reference evidence="10 11" key="1">
    <citation type="journal article" date="2020" name="G3 (Bethesda)">
        <title>Genetic Underpinnings of Host Manipulation by Ophiocordyceps as Revealed by Comparative Transcriptomics.</title>
        <authorList>
            <person name="Will I."/>
            <person name="Das B."/>
            <person name="Trinh T."/>
            <person name="Brachmann A."/>
            <person name="Ohm R.A."/>
            <person name="de Bekker C."/>
        </authorList>
    </citation>
    <scope>NUCLEOTIDE SEQUENCE [LARGE SCALE GENOMIC DNA]</scope>
    <source>
        <strain evidence="10 11">EC05</strain>
    </source>
</reference>
<dbReference type="InterPro" id="IPR016039">
    <property type="entry name" value="Thiolase-like"/>
</dbReference>
<dbReference type="InterPro" id="IPR020615">
    <property type="entry name" value="Thiolase_acyl_enz_int_AS"/>
</dbReference>
<evidence type="ECO:0000256" key="7">
    <source>
        <dbReference type="RuleBase" id="RU003557"/>
    </source>
</evidence>
<comment type="similarity">
    <text evidence="2 7">Belongs to the thiolase-like superfamily. Thiolase family.</text>
</comment>
<evidence type="ECO:0000256" key="1">
    <source>
        <dbReference type="ARBA" id="ARBA00001958"/>
    </source>
</evidence>
<dbReference type="AlphaFoldDB" id="A0A8H4Q2R3"/>
<dbReference type="InterPro" id="IPR020617">
    <property type="entry name" value="Thiolase_C"/>
</dbReference>
<keyword evidence="11" id="KW-1185">Reference proteome</keyword>
<feature type="domain" description="Thiolase N-terminal" evidence="8">
    <location>
        <begin position="6"/>
        <end position="258"/>
    </location>
</feature>
<accession>A0A8H4Q2R3</accession>
<keyword evidence="4" id="KW-0479">Metal-binding</keyword>
<evidence type="ECO:0000313" key="11">
    <source>
        <dbReference type="Proteomes" id="UP000562929"/>
    </source>
</evidence>
<dbReference type="Gene3D" id="3.40.47.10">
    <property type="match status" value="2"/>
</dbReference>
<keyword evidence="6 7" id="KW-0012">Acyltransferase</keyword>
<protein>
    <submittedName>
        <fullName evidence="10">Acetyl-CoA C-acetyltransferase</fullName>
    </submittedName>
</protein>
<dbReference type="PANTHER" id="PTHR18919:SF156">
    <property type="entry name" value="ACETYL-COA ACETYLTRANSFERASE, MITOCHONDRIAL"/>
    <property type="match status" value="1"/>
</dbReference>
<evidence type="ECO:0000256" key="5">
    <source>
        <dbReference type="ARBA" id="ARBA00022958"/>
    </source>
</evidence>
<comment type="cofactor">
    <cofactor evidence="1">
        <name>K(+)</name>
        <dbReference type="ChEBI" id="CHEBI:29103"/>
    </cofactor>
</comment>
<keyword evidence="3 7" id="KW-0808">Transferase</keyword>
<proteinExistence type="inferred from homology"/>
<dbReference type="SUPFAM" id="SSF53901">
    <property type="entry name" value="Thiolase-like"/>
    <property type="match status" value="2"/>
</dbReference>
<dbReference type="EMBL" id="JAACLJ010000007">
    <property type="protein sequence ID" value="KAF4583037.1"/>
    <property type="molecule type" value="Genomic_DNA"/>
</dbReference>
<sequence>MDTPVVYIVGAARTPVAQVNGPLSQFSAAQLGAAAIQGAMKRSRVPPELVSHVYMGHALQAGCGQSPSKQAAIYAGLSETIEATTINKVCASGLKAVTLAAQEILLGLDSVRVAGGMESMSNVPSYVDTKFFSWRGKGQNGVTKDGLLNPYDGLSMGACADLIAARFELSKESQDEYALASFKRASQAVEMDVFREEVVPVPYQPGGSGQVSNDDIRGKALFQRLKTLNPAFSAAGTITGGTSCTIADGASAVVLTNAQVARQHCKENSMLARIVSFADAAAKPKEFSVAPAKAAEIALERAKLAVDDISLWEINEAFAAVVLINQKVRRSWLGNSSLKGDAG</sequence>
<evidence type="ECO:0000259" key="9">
    <source>
        <dbReference type="Pfam" id="PF02803"/>
    </source>
</evidence>
<dbReference type="GO" id="GO:0005739">
    <property type="term" value="C:mitochondrion"/>
    <property type="evidence" value="ECO:0007669"/>
    <property type="project" value="TreeGrafter"/>
</dbReference>
<dbReference type="Pfam" id="PF00108">
    <property type="entry name" value="Thiolase_N"/>
    <property type="match status" value="1"/>
</dbReference>
<evidence type="ECO:0000256" key="4">
    <source>
        <dbReference type="ARBA" id="ARBA00022723"/>
    </source>
</evidence>
<dbReference type="Proteomes" id="UP000562929">
    <property type="component" value="Unassembled WGS sequence"/>
</dbReference>
<keyword evidence="5" id="KW-0630">Potassium</keyword>
<name>A0A8H4Q2R3_9HYPO</name>
<organism evidence="10 11">
    <name type="scientific">Ophiocordyceps camponoti-floridani</name>
    <dbReference type="NCBI Taxonomy" id="2030778"/>
    <lineage>
        <taxon>Eukaryota</taxon>
        <taxon>Fungi</taxon>
        <taxon>Dikarya</taxon>
        <taxon>Ascomycota</taxon>
        <taxon>Pezizomycotina</taxon>
        <taxon>Sordariomycetes</taxon>
        <taxon>Hypocreomycetidae</taxon>
        <taxon>Hypocreales</taxon>
        <taxon>Ophiocordycipitaceae</taxon>
        <taxon>Ophiocordyceps</taxon>
    </lineage>
</organism>
<dbReference type="GO" id="GO:0006635">
    <property type="term" value="P:fatty acid beta-oxidation"/>
    <property type="evidence" value="ECO:0007669"/>
    <property type="project" value="TreeGrafter"/>
</dbReference>
<dbReference type="GO" id="GO:0003985">
    <property type="term" value="F:acetyl-CoA C-acetyltransferase activity"/>
    <property type="evidence" value="ECO:0007669"/>
    <property type="project" value="TreeGrafter"/>
</dbReference>
<comment type="caution">
    <text evidence="10">The sequence shown here is derived from an EMBL/GenBank/DDBJ whole genome shotgun (WGS) entry which is preliminary data.</text>
</comment>
<dbReference type="PANTHER" id="PTHR18919">
    <property type="entry name" value="ACETYL-COA C-ACYLTRANSFERASE"/>
    <property type="match status" value="1"/>
</dbReference>